<dbReference type="RefSeq" id="WP_315724835.1">
    <property type="nucleotide sequence ID" value="NZ_JAVUPU010000003.1"/>
</dbReference>
<reference evidence="1 2" key="1">
    <citation type="submission" date="2023-05" db="EMBL/GenBank/DDBJ databases">
        <authorList>
            <person name="Guo Y."/>
        </authorList>
    </citation>
    <scope>NUCLEOTIDE SEQUENCE [LARGE SCALE GENOMIC DNA]</scope>
    <source>
        <strain evidence="1 2">GR2756</strain>
    </source>
</reference>
<proteinExistence type="predicted"/>
<dbReference type="EMBL" id="JAVUPU010000003">
    <property type="protein sequence ID" value="MDT9598618.1"/>
    <property type="molecule type" value="Genomic_DNA"/>
</dbReference>
<comment type="caution">
    <text evidence="1">The sequence shown here is derived from an EMBL/GenBank/DDBJ whole genome shotgun (WGS) entry which is preliminary data.</text>
</comment>
<dbReference type="Proteomes" id="UP001259572">
    <property type="component" value="Unassembled WGS sequence"/>
</dbReference>
<organism evidence="1 2">
    <name type="scientific">Sphingosinicella rhizophila</name>
    <dbReference type="NCBI Taxonomy" id="3050082"/>
    <lineage>
        <taxon>Bacteria</taxon>
        <taxon>Pseudomonadati</taxon>
        <taxon>Pseudomonadota</taxon>
        <taxon>Alphaproteobacteria</taxon>
        <taxon>Sphingomonadales</taxon>
        <taxon>Sphingosinicellaceae</taxon>
        <taxon>Sphingosinicella</taxon>
    </lineage>
</organism>
<dbReference type="Pfam" id="PF11171">
    <property type="entry name" value="DUF2958"/>
    <property type="match status" value="1"/>
</dbReference>
<sequence>MILLPSELRVALRANDINGRAAEADGKRFDPVPILKLFNPLGAATWLATELADDDDTLFGLADLGFGCPEMGSFSLSEITAVRLPFGLSIERDIAFEGRHRLSVWAAWSRRAGSINHAETLLRRMAQDDRIEPPPDSG</sequence>
<protein>
    <submittedName>
        <fullName evidence="1">DUF2958 domain-containing protein</fullName>
    </submittedName>
</protein>
<gene>
    <name evidence="1" type="ORF">RQX22_06625</name>
</gene>
<accession>A0ABU3Q6M7</accession>
<name>A0ABU3Q6M7_9SPHN</name>
<evidence type="ECO:0000313" key="2">
    <source>
        <dbReference type="Proteomes" id="UP001259572"/>
    </source>
</evidence>
<evidence type="ECO:0000313" key="1">
    <source>
        <dbReference type="EMBL" id="MDT9598618.1"/>
    </source>
</evidence>
<dbReference type="InterPro" id="IPR021341">
    <property type="entry name" value="DUF2958"/>
</dbReference>
<keyword evidence="2" id="KW-1185">Reference proteome</keyword>